<protein>
    <submittedName>
        <fullName evidence="1">Uncharacterized protein</fullName>
    </submittedName>
</protein>
<dbReference type="EMBL" id="BGZK01000800">
    <property type="protein sequence ID" value="GBP60961.1"/>
    <property type="molecule type" value="Genomic_DNA"/>
</dbReference>
<name>A0A4C1XAU3_EUMVA</name>
<gene>
    <name evidence="1" type="ORF">EVAR_51524_1</name>
</gene>
<comment type="caution">
    <text evidence="1">The sequence shown here is derived from an EMBL/GenBank/DDBJ whole genome shotgun (WGS) entry which is preliminary data.</text>
</comment>
<dbReference type="AlphaFoldDB" id="A0A4C1XAU3"/>
<keyword evidence="2" id="KW-1185">Reference proteome</keyword>
<proteinExistence type="predicted"/>
<accession>A0A4C1XAU3</accession>
<organism evidence="1 2">
    <name type="scientific">Eumeta variegata</name>
    <name type="common">Bagworm moth</name>
    <name type="synonym">Eumeta japonica</name>
    <dbReference type="NCBI Taxonomy" id="151549"/>
    <lineage>
        <taxon>Eukaryota</taxon>
        <taxon>Metazoa</taxon>
        <taxon>Ecdysozoa</taxon>
        <taxon>Arthropoda</taxon>
        <taxon>Hexapoda</taxon>
        <taxon>Insecta</taxon>
        <taxon>Pterygota</taxon>
        <taxon>Neoptera</taxon>
        <taxon>Endopterygota</taxon>
        <taxon>Lepidoptera</taxon>
        <taxon>Glossata</taxon>
        <taxon>Ditrysia</taxon>
        <taxon>Tineoidea</taxon>
        <taxon>Psychidae</taxon>
        <taxon>Oiketicinae</taxon>
        <taxon>Eumeta</taxon>
    </lineage>
</organism>
<sequence>MGSDLQSAEAEWVLKEPNEDSARALRRTLKLQKETQYPRADVARARAVTHRGRVRCTSSSRFWHYFFKDDVQKANRILQNRCRSRTAYALFALGNPGVVSGFLRSVGRRRSLITMHYSILAICVYCRVCRDASRVRRHSGRRARGAGGHPPVASRQHNRTDVLLLVTRTLTVVVLKLTPGGRCAAS</sequence>
<dbReference type="Proteomes" id="UP000299102">
    <property type="component" value="Unassembled WGS sequence"/>
</dbReference>
<evidence type="ECO:0000313" key="2">
    <source>
        <dbReference type="Proteomes" id="UP000299102"/>
    </source>
</evidence>
<evidence type="ECO:0000313" key="1">
    <source>
        <dbReference type="EMBL" id="GBP60961.1"/>
    </source>
</evidence>
<reference evidence="1 2" key="1">
    <citation type="journal article" date="2019" name="Commun. Biol.">
        <title>The bagworm genome reveals a unique fibroin gene that provides high tensile strength.</title>
        <authorList>
            <person name="Kono N."/>
            <person name="Nakamura H."/>
            <person name="Ohtoshi R."/>
            <person name="Tomita M."/>
            <person name="Numata K."/>
            <person name="Arakawa K."/>
        </authorList>
    </citation>
    <scope>NUCLEOTIDE SEQUENCE [LARGE SCALE GENOMIC DNA]</scope>
</reference>